<evidence type="ECO:0000256" key="4">
    <source>
        <dbReference type="ARBA" id="ARBA00022827"/>
    </source>
</evidence>
<dbReference type="SUPFAM" id="SSF55424">
    <property type="entry name" value="FAD/NAD-linked reductases, dimerisation (C-terminal) domain"/>
    <property type="match status" value="1"/>
</dbReference>
<accession>A0ABY6N7J9</accession>
<dbReference type="EC" id="1.8.1.4" evidence="7"/>
<dbReference type="InterPro" id="IPR001100">
    <property type="entry name" value="Pyr_nuc-diS_OxRdtase"/>
</dbReference>
<keyword evidence="8" id="KW-1185">Reference proteome</keyword>
<dbReference type="Proteomes" id="UP001163739">
    <property type="component" value="Chromosome"/>
</dbReference>
<feature type="domain" description="FAD/NAD(P)-binding" evidence="6">
    <location>
        <begin position="14"/>
        <end position="349"/>
    </location>
</feature>
<dbReference type="Gene3D" id="1.10.287.990">
    <property type="entry name" value="Fe,Mn superoxide dismutase (SOD) domain"/>
    <property type="match status" value="1"/>
</dbReference>
<dbReference type="InterPro" id="IPR016156">
    <property type="entry name" value="FAD/NAD-linked_Rdtase_dimer_sf"/>
</dbReference>
<comment type="similarity">
    <text evidence="2">Belongs to the class-I pyridine nucleotide-disulfide oxidoreductase family.</text>
</comment>
<dbReference type="PRINTS" id="PR00411">
    <property type="entry name" value="PNDRDTASEI"/>
</dbReference>
<dbReference type="Gene3D" id="3.50.50.60">
    <property type="entry name" value="FAD/NAD(P)-binding domain"/>
    <property type="match status" value="2"/>
</dbReference>
<keyword evidence="7" id="KW-0560">Oxidoreductase</keyword>
<evidence type="ECO:0000256" key="3">
    <source>
        <dbReference type="ARBA" id="ARBA00022630"/>
    </source>
</evidence>
<dbReference type="InterPro" id="IPR004099">
    <property type="entry name" value="Pyr_nucl-diS_OxRdtase_dimer"/>
</dbReference>
<dbReference type="PANTHER" id="PTHR43014">
    <property type="entry name" value="MERCURIC REDUCTASE"/>
    <property type="match status" value="1"/>
</dbReference>
<dbReference type="InterPro" id="IPR036188">
    <property type="entry name" value="FAD/NAD-bd_sf"/>
</dbReference>
<dbReference type="InterPro" id="IPR023753">
    <property type="entry name" value="FAD/NAD-binding_dom"/>
</dbReference>
<dbReference type="InterPro" id="IPR036324">
    <property type="entry name" value="Mn/Fe_SOD_N_sf"/>
</dbReference>
<proteinExistence type="inferred from homology"/>
<dbReference type="Pfam" id="PF02852">
    <property type="entry name" value="Pyr_redox_dim"/>
    <property type="match status" value="1"/>
</dbReference>
<evidence type="ECO:0000256" key="1">
    <source>
        <dbReference type="ARBA" id="ARBA00001974"/>
    </source>
</evidence>
<dbReference type="GO" id="GO:0004148">
    <property type="term" value="F:dihydrolipoyl dehydrogenase (NADH) activity"/>
    <property type="evidence" value="ECO:0007669"/>
    <property type="project" value="UniProtKB-EC"/>
</dbReference>
<dbReference type="Gene3D" id="3.30.390.30">
    <property type="match status" value="1"/>
</dbReference>
<dbReference type="NCBIfam" id="NF004939">
    <property type="entry name" value="PRK06292.1-1"/>
    <property type="match status" value="1"/>
</dbReference>
<gene>
    <name evidence="7" type="ORF">NKI27_02795</name>
</gene>
<dbReference type="PRINTS" id="PR00368">
    <property type="entry name" value="FADPNR"/>
</dbReference>
<dbReference type="RefSeq" id="WP_265049461.1">
    <property type="nucleotide sequence ID" value="NZ_CP100390.1"/>
</dbReference>
<organism evidence="7 8">
    <name type="scientific">Alkalimarinus alittae</name>
    <dbReference type="NCBI Taxonomy" id="2961619"/>
    <lineage>
        <taxon>Bacteria</taxon>
        <taxon>Pseudomonadati</taxon>
        <taxon>Pseudomonadota</taxon>
        <taxon>Gammaproteobacteria</taxon>
        <taxon>Alteromonadales</taxon>
        <taxon>Alteromonadaceae</taxon>
        <taxon>Alkalimarinus</taxon>
    </lineage>
</organism>
<dbReference type="EMBL" id="CP100390">
    <property type="protein sequence ID" value="UZE97989.1"/>
    <property type="molecule type" value="Genomic_DNA"/>
</dbReference>
<feature type="domain" description="Pyridine nucleotide-disulphide oxidoreductase dimerisation" evidence="5">
    <location>
        <begin position="372"/>
        <end position="479"/>
    </location>
</feature>
<keyword evidence="4" id="KW-0274">FAD</keyword>
<evidence type="ECO:0000313" key="8">
    <source>
        <dbReference type="Proteomes" id="UP001163739"/>
    </source>
</evidence>
<dbReference type="PIRSF" id="PIRSF000350">
    <property type="entry name" value="Mercury_reductase_MerA"/>
    <property type="match status" value="1"/>
</dbReference>
<comment type="cofactor">
    <cofactor evidence="1">
        <name>FAD</name>
        <dbReference type="ChEBI" id="CHEBI:57692"/>
    </cofactor>
</comment>
<reference evidence="7" key="1">
    <citation type="submission" date="2022-06" db="EMBL/GenBank/DDBJ databases">
        <title>Alkalimarinus sp. nov., isolated from gut of a Alitta virens.</title>
        <authorList>
            <person name="Yang A.I."/>
            <person name="Shin N.-R."/>
        </authorList>
    </citation>
    <scope>NUCLEOTIDE SEQUENCE</scope>
    <source>
        <strain evidence="7">A2M4</strain>
    </source>
</reference>
<dbReference type="SUPFAM" id="SSF51905">
    <property type="entry name" value="FAD/NAD(P)-binding domain"/>
    <property type="match status" value="1"/>
</dbReference>
<sequence>MQSDQLDNRIQNVDVVIIGAGTAGLGAYREVSKHTDSVVLIEGGPYGTTCARVGCMPSKLLIAAAEAAHAIEKAPIFGVSAGPVSVDGKAVMQRVRSERDRFAGFVVESVEEIPESKRIRGYATFVDDHRLNISLEAGGETALYAERVVIATGSRPTYPPTFEALGDRLLINDSVFELESLPESVAVFGPGVIGLEIGQSLSRLGVDIRVFGLGGGLGATRDPEIREYAKHAFNEAFYLDPDAEVKGMERVDGDDKTQVSVTYIHREKGEITECFDYVLAATGRKPNVDNLGLENTSLKLDDRGVPVFDRYTLQTKLENTGGAHTSSHIFIAGDASNDIPLLHEAADEGRIAGGNAGGYPRVLAGHRRAPLAVVFTDPQIAAVGLTLDQVKARCHTCYATGKVSFENQGRSRVMGKNKGLLKVYGEQGTGLFLGAEMFGPAAEHIAHLLSWAVQKRMTVSEMLDMPFYHPVIEEGVRTALRDLNSNLNIGPDVIKGCLDCGPGA</sequence>
<keyword evidence="3" id="KW-0285">Flavoprotein</keyword>
<name>A0ABY6N7J9_9ALTE</name>
<evidence type="ECO:0000259" key="5">
    <source>
        <dbReference type="Pfam" id="PF02852"/>
    </source>
</evidence>
<evidence type="ECO:0000313" key="7">
    <source>
        <dbReference type="EMBL" id="UZE97989.1"/>
    </source>
</evidence>
<evidence type="ECO:0000256" key="2">
    <source>
        <dbReference type="ARBA" id="ARBA00007532"/>
    </source>
</evidence>
<evidence type="ECO:0000259" key="6">
    <source>
        <dbReference type="Pfam" id="PF07992"/>
    </source>
</evidence>
<dbReference type="PANTHER" id="PTHR43014:SF4">
    <property type="entry name" value="PYRIDINE NUCLEOTIDE-DISULFIDE OXIDOREDUCTASE RCLA-RELATED"/>
    <property type="match status" value="1"/>
</dbReference>
<protein>
    <submittedName>
        <fullName evidence="7">Dihydrolipoyl dehydrogenase</fullName>
        <ecNumber evidence="7">1.8.1.4</ecNumber>
    </submittedName>
</protein>
<dbReference type="Pfam" id="PF07992">
    <property type="entry name" value="Pyr_redox_2"/>
    <property type="match status" value="1"/>
</dbReference>